<keyword evidence="5" id="KW-1185">Reference proteome</keyword>
<dbReference type="RefSeq" id="WP_089919715.1">
    <property type="nucleotide sequence ID" value="NZ_FOBB01000010.1"/>
</dbReference>
<dbReference type="AlphaFoldDB" id="A0A1H8GD19"/>
<organism evidence="4 5">
    <name type="scientific">Chitinophaga rupis</name>
    <dbReference type="NCBI Taxonomy" id="573321"/>
    <lineage>
        <taxon>Bacteria</taxon>
        <taxon>Pseudomonadati</taxon>
        <taxon>Bacteroidota</taxon>
        <taxon>Chitinophagia</taxon>
        <taxon>Chitinophagales</taxon>
        <taxon>Chitinophagaceae</taxon>
        <taxon>Chitinophaga</taxon>
    </lineage>
</organism>
<dbReference type="PANTHER" id="PTHR43343">
    <property type="entry name" value="PEPTIDASE S12"/>
    <property type="match status" value="1"/>
</dbReference>
<keyword evidence="1" id="KW-0645">Protease</keyword>
<dbReference type="GO" id="GO:0004252">
    <property type="term" value="F:serine-type endopeptidase activity"/>
    <property type="evidence" value="ECO:0007669"/>
    <property type="project" value="InterPro"/>
</dbReference>
<dbReference type="SUPFAM" id="SSF82185">
    <property type="entry name" value="Histone H3 K4-specific methyltransferase SET7/9 N-terminal domain"/>
    <property type="match status" value="1"/>
</dbReference>
<name>A0A1H8GD19_9BACT</name>
<feature type="chain" id="PRO_5011440136" evidence="3">
    <location>
        <begin position="20"/>
        <end position="583"/>
    </location>
</feature>
<keyword evidence="2" id="KW-0378">Hydrolase</keyword>
<keyword evidence="3" id="KW-0732">Signal</keyword>
<evidence type="ECO:0000256" key="3">
    <source>
        <dbReference type="SAM" id="SignalP"/>
    </source>
</evidence>
<dbReference type="Gene3D" id="3.90.930.1">
    <property type="match status" value="1"/>
</dbReference>
<evidence type="ECO:0000313" key="5">
    <source>
        <dbReference type="Proteomes" id="UP000198984"/>
    </source>
</evidence>
<proteinExistence type="predicted"/>
<reference evidence="4 5" key="1">
    <citation type="submission" date="2016-10" db="EMBL/GenBank/DDBJ databases">
        <authorList>
            <person name="de Groot N.N."/>
        </authorList>
    </citation>
    <scope>NUCLEOTIDE SEQUENCE [LARGE SCALE GENOMIC DNA]</scope>
    <source>
        <strain evidence="4 5">DSM 21039</strain>
    </source>
</reference>
<dbReference type="InterPro" id="IPR001940">
    <property type="entry name" value="Peptidase_S1C"/>
</dbReference>
<accession>A0A1H8GD19</accession>
<dbReference type="GO" id="GO:0006508">
    <property type="term" value="P:proteolysis"/>
    <property type="evidence" value="ECO:0007669"/>
    <property type="project" value="UniProtKB-KW"/>
</dbReference>
<dbReference type="Proteomes" id="UP000198984">
    <property type="component" value="Unassembled WGS sequence"/>
</dbReference>
<protein>
    <submittedName>
        <fullName evidence="4">Trypsin-like peptidase domain-containing protein</fullName>
    </submittedName>
</protein>
<dbReference type="PRINTS" id="PR00834">
    <property type="entry name" value="PROTEASES2C"/>
</dbReference>
<evidence type="ECO:0000313" key="4">
    <source>
        <dbReference type="EMBL" id="SEN41655.1"/>
    </source>
</evidence>
<dbReference type="STRING" id="573321.SAMN04488505_110103"/>
<sequence>MKNVAFILSAFLFPLSLFCQTTEFFTADWKKTKNKEKASYYRMIAYGANGQPTGIVNDYYISGQLQWRGYITSIDKNGTETRSGWCTWFYPNGQFQQQSFYFNGRLDSTTYYWNENGDLTGEEDYKDNVLHGAWIRYFPNKKPRLVAAYNNGKLVGNVYLEYDENGIPAAVYPEFFDNAAEWTLFNGKDYTSEVKERKLWLNTRTGYYRTYGYKYMKLDAAGIFSIEAAVTLDKAGSGFKSHGIMWGVKDQSNYDYFIISDQGSFQTGYVQNGIDVKTLAWTSTSAIKQGKSPNLLKVVKANNEYIFVINGQVVATAPFQPLMGNYAGVTVASGIERIYVDRFIVQQEAGAAPEEKNTPTVGDVEWNASGSGILIDRNGFIATNEHVIKGAQVIEVEFVKNNVKYTFNAEVIKADEAQDLAILKINDTRYNAFKPSALPYGITTNLLDIGSGVFALGYPEMWKLGKNIKFTDGKISAQTGAQDNPYWYQITVPIQHGNSGGPLFDNDGNLVGLTNAGFVGQMDNVGYAIKSSLLVQMLGSSFPGTYTTPLNIIKEKPLTEKIKILKSYVPLIKVKLKDQYINK</sequence>
<dbReference type="EMBL" id="FOBB01000010">
    <property type="protein sequence ID" value="SEN41655.1"/>
    <property type="molecule type" value="Genomic_DNA"/>
</dbReference>
<dbReference type="Pfam" id="PF13365">
    <property type="entry name" value="Trypsin_2"/>
    <property type="match status" value="1"/>
</dbReference>
<dbReference type="InterPro" id="IPR051201">
    <property type="entry name" value="Chloro_Bact_Ser_Proteases"/>
</dbReference>
<evidence type="ECO:0000256" key="1">
    <source>
        <dbReference type="ARBA" id="ARBA00022670"/>
    </source>
</evidence>
<gene>
    <name evidence="4" type="ORF">SAMN04488505_110103</name>
</gene>
<dbReference type="Gene3D" id="2.40.10.120">
    <property type="match status" value="1"/>
</dbReference>
<dbReference type="SUPFAM" id="SSF50494">
    <property type="entry name" value="Trypsin-like serine proteases"/>
    <property type="match status" value="1"/>
</dbReference>
<evidence type="ECO:0000256" key="2">
    <source>
        <dbReference type="ARBA" id="ARBA00022801"/>
    </source>
</evidence>
<dbReference type="OrthoDB" id="9766361at2"/>
<dbReference type="PANTHER" id="PTHR43343:SF3">
    <property type="entry name" value="PROTEASE DO-LIKE 8, CHLOROPLASTIC"/>
    <property type="match status" value="1"/>
</dbReference>
<dbReference type="InterPro" id="IPR009003">
    <property type="entry name" value="Peptidase_S1_PA"/>
</dbReference>
<feature type="signal peptide" evidence="3">
    <location>
        <begin position="1"/>
        <end position="19"/>
    </location>
</feature>